<name>A0A538SX76_UNCEI</name>
<feature type="domain" description="DUF4440" evidence="1">
    <location>
        <begin position="31"/>
        <end position="135"/>
    </location>
</feature>
<dbReference type="EMBL" id="VBOU01000009">
    <property type="protein sequence ID" value="TMQ55998.1"/>
    <property type="molecule type" value="Genomic_DNA"/>
</dbReference>
<proteinExistence type="predicted"/>
<dbReference type="InterPro" id="IPR032710">
    <property type="entry name" value="NTF2-like_dom_sf"/>
</dbReference>
<dbReference type="Proteomes" id="UP000319829">
    <property type="component" value="Unassembled WGS sequence"/>
</dbReference>
<dbReference type="InterPro" id="IPR027843">
    <property type="entry name" value="DUF4440"/>
</dbReference>
<reference evidence="2 3" key="1">
    <citation type="journal article" date="2019" name="Nat. Microbiol.">
        <title>Mediterranean grassland soil C-N compound turnover is dependent on rainfall and depth, and is mediated by genomically divergent microorganisms.</title>
        <authorList>
            <person name="Diamond S."/>
            <person name="Andeer P.F."/>
            <person name="Li Z."/>
            <person name="Crits-Christoph A."/>
            <person name="Burstein D."/>
            <person name="Anantharaman K."/>
            <person name="Lane K.R."/>
            <person name="Thomas B.C."/>
            <person name="Pan C."/>
            <person name="Northen T.R."/>
            <person name="Banfield J.F."/>
        </authorList>
    </citation>
    <scope>NUCLEOTIDE SEQUENCE [LARGE SCALE GENOMIC DNA]</scope>
    <source>
        <strain evidence="2">WS_4</strain>
    </source>
</reference>
<dbReference type="SUPFAM" id="SSF54427">
    <property type="entry name" value="NTF2-like"/>
    <property type="match status" value="1"/>
</dbReference>
<evidence type="ECO:0000259" key="1">
    <source>
        <dbReference type="Pfam" id="PF14534"/>
    </source>
</evidence>
<sequence>MKRFVIGLLALGNAVMVGLAPCAERDLAAEVRAAERAFAKTMATRDLKSFSGYVSEEGVFFGGKGPLRGRGAVVEAWKRFFEAKDPPFSWEPEVVEVLGSGSLALTSGPVHDPEGKLIGTFTTIWRHEPDGRWRVVFDKGCPVCEPEKRP</sequence>
<accession>A0A538SX76</accession>
<comment type="caution">
    <text evidence="2">The sequence shown here is derived from an EMBL/GenBank/DDBJ whole genome shotgun (WGS) entry which is preliminary data.</text>
</comment>
<evidence type="ECO:0000313" key="2">
    <source>
        <dbReference type="EMBL" id="TMQ55998.1"/>
    </source>
</evidence>
<protein>
    <submittedName>
        <fullName evidence="2">DUF4440 domain-containing protein</fullName>
    </submittedName>
</protein>
<dbReference type="AlphaFoldDB" id="A0A538SX76"/>
<organism evidence="2 3">
    <name type="scientific">Eiseniibacteriota bacterium</name>
    <dbReference type="NCBI Taxonomy" id="2212470"/>
    <lineage>
        <taxon>Bacteria</taxon>
        <taxon>Candidatus Eiseniibacteriota</taxon>
    </lineage>
</organism>
<dbReference type="Pfam" id="PF14534">
    <property type="entry name" value="DUF4440"/>
    <property type="match status" value="1"/>
</dbReference>
<evidence type="ECO:0000313" key="3">
    <source>
        <dbReference type="Proteomes" id="UP000319829"/>
    </source>
</evidence>
<gene>
    <name evidence="2" type="ORF">E6K74_01535</name>
</gene>
<dbReference type="Gene3D" id="3.10.450.50">
    <property type="match status" value="1"/>
</dbReference>